<evidence type="ECO:0000256" key="1">
    <source>
        <dbReference type="ARBA" id="ARBA00008857"/>
    </source>
</evidence>
<reference evidence="9" key="1">
    <citation type="submission" date="2016-08" db="EMBL/GenBank/DDBJ databases">
        <title>Complete genome sequence of the organohalide-respiring Epsilonproteobacterium Sulfurospirillum halorespirans.</title>
        <authorList>
            <person name="Goris T."/>
            <person name="Zimmermann J."/>
            <person name="Schenz B."/>
            <person name="Lemos M."/>
            <person name="Hackermueller J."/>
            <person name="Diekert G."/>
        </authorList>
    </citation>
    <scope>NUCLEOTIDE SEQUENCE [LARGE SCALE GENOMIC DNA]</scope>
    <source>
        <strain>DSM 13726</strain>
        <strain evidence="9">PCE-M2</strain>
    </source>
</reference>
<dbReference type="InterPro" id="IPR010998">
    <property type="entry name" value="Integrase_recombinase_N"/>
</dbReference>
<accession>A0A1D7THT9</accession>
<evidence type="ECO:0000256" key="3">
    <source>
        <dbReference type="ARBA" id="ARBA00023125"/>
    </source>
</evidence>
<evidence type="ECO:0000256" key="4">
    <source>
        <dbReference type="ARBA" id="ARBA00023172"/>
    </source>
</evidence>
<dbReference type="InterPro" id="IPR004107">
    <property type="entry name" value="Integrase_SAM-like_N"/>
</dbReference>
<evidence type="ECO:0000256" key="5">
    <source>
        <dbReference type="PROSITE-ProRule" id="PRU01248"/>
    </source>
</evidence>
<proteinExistence type="inferred from homology"/>
<evidence type="ECO:0000259" key="7">
    <source>
        <dbReference type="PROSITE" id="PS51900"/>
    </source>
</evidence>
<organism evidence="8 9">
    <name type="scientific">Sulfurospirillum halorespirans DSM 13726</name>
    <dbReference type="NCBI Taxonomy" id="1193502"/>
    <lineage>
        <taxon>Bacteria</taxon>
        <taxon>Pseudomonadati</taxon>
        <taxon>Campylobacterota</taxon>
        <taxon>Epsilonproteobacteria</taxon>
        <taxon>Campylobacterales</taxon>
        <taxon>Sulfurospirillaceae</taxon>
        <taxon>Sulfurospirillum</taxon>
    </lineage>
</organism>
<dbReference type="SUPFAM" id="SSF56349">
    <property type="entry name" value="DNA breaking-rejoining enzymes"/>
    <property type="match status" value="1"/>
</dbReference>
<dbReference type="Pfam" id="PF14659">
    <property type="entry name" value="Phage_int_SAM_3"/>
    <property type="match status" value="1"/>
</dbReference>
<name>A0A1D7THT9_9BACT</name>
<dbReference type="GO" id="GO:0003677">
    <property type="term" value="F:DNA binding"/>
    <property type="evidence" value="ECO:0007669"/>
    <property type="project" value="UniProtKB-UniRule"/>
</dbReference>
<dbReference type="PROSITE" id="PS51898">
    <property type="entry name" value="TYR_RECOMBINASE"/>
    <property type="match status" value="1"/>
</dbReference>
<dbReference type="EMBL" id="CP017111">
    <property type="protein sequence ID" value="AOO64557.1"/>
    <property type="molecule type" value="Genomic_DNA"/>
</dbReference>
<dbReference type="KEGG" id="shal:SHALO_0775"/>
<evidence type="ECO:0000313" key="9">
    <source>
        <dbReference type="Proteomes" id="UP000094609"/>
    </source>
</evidence>
<dbReference type="RefSeq" id="WP_084010694.1">
    <property type="nucleotide sequence ID" value="NZ_CP017111.1"/>
</dbReference>
<dbReference type="InterPro" id="IPR044068">
    <property type="entry name" value="CB"/>
</dbReference>
<protein>
    <submittedName>
        <fullName evidence="8">Integrase</fullName>
    </submittedName>
</protein>
<dbReference type="PANTHER" id="PTHR30349:SF64">
    <property type="entry name" value="PROPHAGE INTEGRASE INTD-RELATED"/>
    <property type="match status" value="1"/>
</dbReference>
<evidence type="ECO:0000259" key="6">
    <source>
        <dbReference type="PROSITE" id="PS51898"/>
    </source>
</evidence>
<dbReference type="Pfam" id="PF00589">
    <property type="entry name" value="Phage_integrase"/>
    <property type="match status" value="1"/>
</dbReference>
<dbReference type="AlphaFoldDB" id="A0A1D7THT9"/>
<dbReference type="PATRIC" id="fig|1193502.14.peg.779"/>
<dbReference type="GO" id="GO:0015074">
    <property type="term" value="P:DNA integration"/>
    <property type="evidence" value="ECO:0007669"/>
    <property type="project" value="UniProtKB-KW"/>
</dbReference>
<dbReference type="STRING" id="1193502.SHALO_0775"/>
<dbReference type="PROSITE" id="PS51900">
    <property type="entry name" value="CB"/>
    <property type="match status" value="1"/>
</dbReference>
<feature type="domain" description="Tyr recombinase" evidence="6">
    <location>
        <begin position="102"/>
        <end position="294"/>
    </location>
</feature>
<gene>
    <name evidence="8" type="ORF">SHALO_0775</name>
</gene>
<dbReference type="PANTHER" id="PTHR30349">
    <property type="entry name" value="PHAGE INTEGRASE-RELATED"/>
    <property type="match status" value="1"/>
</dbReference>
<keyword evidence="9" id="KW-1185">Reference proteome</keyword>
<keyword evidence="4" id="KW-0233">DNA recombination</keyword>
<keyword evidence="2" id="KW-0229">DNA integration</keyword>
<dbReference type="CDD" id="cd01189">
    <property type="entry name" value="INT_ICEBs1_C_like"/>
    <property type="match status" value="1"/>
</dbReference>
<evidence type="ECO:0000313" key="8">
    <source>
        <dbReference type="EMBL" id="AOO64557.1"/>
    </source>
</evidence>
<sequence length="294" mass="35056">MMTFQKCASLYLELNEDEWKPSYFDKNRRIINKRFDEFQNMNIKDIRASHIKLWYKKIDTVGNKSKRNYLSVLKGILDVALEDEIIDKNPMVHVALPKYHAPRIKPFTSDDVQRILKGAEDYNFNLVYLLAMGFFTGMRTGEILALKRADIDFEKRVIHIRSTISRFGDVKPKTFGSIRDIPIIDTLYPYIVKMFERENDNYMMTTQYGNPYHDTHIFCNYWWKPLLIKLGIEYRRPYNMRHTFATNMLYKQLCTPLELSQYLGHSNTRMIYDVYVSYIEGHFTSFKTDIMLYA</sequence>
<dbReference type="Gene3D" id="1.10.150.130">
    <property type="match status" value="1"/>
</dbReference>
<dbReference type="Gene3D" id="1.10.443.10">
    <property type="entry name" value="Intergrase catalytic core"/>
    <property type="match status" value="1"/>
</dbReference>
<dbReference type="GO" id="GO:0006310">
    <property type="term" value="P:DNA recombination"/>
    <property type="evidence" value="ECO:0007669"/>
    <property type="project" value="UniProtKB-KW"/>
</dbReference>
<dbReference type="InterPro" id="IPR013762">
    <property type="entry name" value="Integrase-like_cat_sf"/>
</dbReference>
<feature type="domain" description="Core-binding (CB)" evidence="7">
    <location>
        <begin position="2"/>
        <end position="81"/>
    </location>
</feature>
<comment type="similarity">
    <text evidence="1">Belongs to the 'phage' integrase family.</text>
</comment>
<dbReference type="InterPro" id="IPR011010">
    <property type="entry name" value="DNA_brk_join_enz"/>
</dbReference>
<keyword evidence="3 5" id="KW-0238">DNA-binding</keyword>
<dbReference type="Proteomes" id="UP000094609">
    <property type="component" value="Chromosome"/>
</dbReference>
<dbReference type="InterPro" id="IPR050090">
    <property type="entry name" value="Tyrosine_recombinase_XerCD"/>
</dbReference>
<evidence type="ECO:0000256" key="2">
    <source>
        <dbReference type="ARBA" id="ARBA00022908"/>
    </source>
</evidence>
<dbReference type="InterPro" id="IPR002104">
    <property type="entry name" value="Integrase_catalytic"/>
</dbReference>